<proteinExistence type="predicted"/>
<sequence>MFEGNEDDDVPMGGIKEAEDALKELVPATSKTLYENEYSKFCKLRSEKSLKIVDEKILLAYFSERSKQGKPSCLWTYYSMLRSMLRVRENLDISRYYLYTLLVEFGQY</sequence>
<dbReference type="EMBL" id="GEZM01016978">
    <property type="protein sequence ID" value="JAV90998.1"/>
    <property type="molecule type" value="Transcribed_RNA"/>
</dbReference>
<dbReference type="EMBL" id="GEZM01016980">
    <property type="protein sequence ID" value="JAV90997.1"/>
    <property type="molecule type" value="Transcribed_RNA"/>
</dbReference>
<protein>
    <submittedName>
        <fullName evidence="1">Uncharacterized protein</fullName>
    </submittedName>
</protein>
<name>A0A1Y1N5W9_PHOPY</name>
<accession>A0A1Y1N5W9</accession>
<organism evidence="1">
    <name type="scientific">Photinus pyralis</name>
    <name type="common">Common eastern firefly</name>
    <name type="synonym">Lampyris pyralis</name>
    <dbReference type="NCBI Taxonomy" id="7054"/>
    <lineage>
        <taxon>Eukaryota</taxon>
        <taxon>Metazoa</taxon>
        <taxon>Ecdysozoa</taxon>
        <taxon>Arthropoda</taxon>
        <taxon>Hexapoda</taxon>
        <taxon>Insecta</taxon>
        <taxon>Pterygota</taxon>
        <taxon>Neoptera</taxon>
        <taxon>Endopterygota</taxon>
        <taxon>Coleoptera</taxon>
        <taxon>Polyphaga</taxon>
        <taxon>Elateriformia</taxon>
        <taxon>Elateroidea</taxon>
        <taxon>Lampyridae</taxon>
        <taxon>Lampyrinae</taxon>
        <taxon>Photinus</taxon>
    </lineage>
</organism>
<evidence type="ECO:0000313" key="1">
    <source>
        <dbReference type="EMBL" id="JAV90997.1"/>
    </source>
</evidence>
<dbReference type="AlphaFoldDB" id="A0A1Y1N5W9"/>
<reference evidence="1" key="1">
    <citation type="journal article" date="2016" name="Sci. Rep.">
        <title>Molecular characterization of firefly nuptial gifts: a multi-omics approach sheds light on postcopulatory sexual selection.</title>
        <authorList>
            <person name="Al-Wathiqui N."/>
            <person name="Fallon T.R."/>
            <person name="South A."/>
            <person name="Weng J.K."/>
            <person name="Lewis S.M."/>
        </authorList>
    </citation>
    <scope>NUCLEOTIDE SEQUENCE</scope>
</reference>